<dbReference type="NCBIfam" id="NF006110">
    <property type="entry name" value="PRK08261.1"/>
    <property type="match status" value="1"/>
</dbReference>
<dbReference type="RefSeq" id="WP_161038983.1">
    <property type="nucleotide sequence ID" value="NZ_WWCM01000005.1"/>
</dbReference>
<sequence>MADFITALNRNPLTGRLAKALGLPNPVELARCEAGYDAAPFAAKRIVLRAAANGYAEAALLAALRSGGGAPLAQPEEEKIDIVVFDATGCATPADSRALYETFHALARKLAVNGRVLIVAALHEAGADPVALAAARGVEGFARSLGKELGRKGVTVNTAYVARDAVQRLEGVVRFFCGVQTTYVSGQAVSVTSTAAAPAHLPYSAALAGKVALVTGSARGIGLAVAQRLLQEGAQVVCLDVPAVEQELQQTCSRIGASALALDITADDAPARLSAYFREHFGGLDILIHNAGITRDRTIANMTQAQWEQVVSVNFAAITALDGVLMNDGTLRDGGRVVCLSSISGIAGNFGQTNYAYTKAALTAYVAAQAGRLGKRGICMNAVAPGFIETAMTAKMPFLMREMGRRLNSVQQGGQPRDAAELITFLATPGAYGLTGNTIRVCGQGLIGA</sequence>
<proteinExistence type="inferred from homology"/>
<gene>
    <name evidence="3" type="ORF">GTP27_09755</name>
</gene>
<dbReference type="PRINTS" id="PR00081">
    <property type="entry name" value="GDHRDH"/>
</dbReference>
<dbReference type="SUPFAM" id="SSF51735">
    <property type="entry name" value="NAD(P)-binding Rossmann-fold domains"/>
    <property type="match status" value="1"/>
</dbReference>
<dbReference type="PRINTS" id="PR00080">
    <property type="entry name" value="SDRFAMILY"/>
</dbReference>
<feature type="domain" description="Ketoreductase" evidence="2">
    <location>
        <begin position="210"/>
        <end position="386"/>
    </location>
</feature>
<dbReference type="SMART" id="SM00822">
    <property type="entry name" value="PKS_KR"/>
    <property type="match status" value="1"/>
</dbReference>
<name>A0ABW9VJ42_9BURK</name>
<evidence type="ECO:0000256" key="1">
    <source>
        <dbReference type="ARBA" id="ARBA00006484"/>
    </source>
</evidence>
<comment type="caution">
    <text evidence="3">The sequence shown here is derived from an EMBL/GenBank/DDBJ whole genome shotgun (WGS) entry which is preliminary data.</text>
</comment>
<dbReference type="InterPro" id="IPR036291">
    <property type="entry name" value="NAD(P)-bd_dom_sf"/>
</dbReference>
<protein>
    <submittedName>
        <fullName evidence="3">3-oxoacyl-ACP reductase</fullName>
    </submittedName>
</protein>
<dbReference type="Pfam" id="PF13561">
    <property type="entry name" value="adh_short_C2"/>
    <property type="match status" value="1"/>
</dbReference>
<dbReference type="PANTHER" id="PTHR42760">
    <property type="entry name" value="SHORT-CHAIN DEHYDROGENASES/REDUCTASES FAMILY MEMBER"/>
    <property type="match status" value="1"/>
</dbReference>
<accession>A0ABW9VJ42</accession>
<evidence type="ECO:0000259" key="2">
    <source>
        <dbReference type="SMART" id="SM00822"/>
    </source>
</evidence>
<dbReference type="Gene3D" id="3.40.50.720">
    <property type="entry name" value="NAD(P)-binding Rossmann-like Domain"/>
    <property type="match status" value="2"/>
</dbReference>
<comment type="similarity">
    <text evidence="1">Belongs to the short-chain dehydrogenases/reductases (SDR) family.</text>
</comment>
<evidence type="ECO:0000313" key="3">
    <source>
        <dbReference type="EMBL" id="MYM39613.1"/>
    </source>
</evidence>
<dbReference type="PANTHER" id="PTHR42760:SF78">
    <property type="entry name" value="3-OXOACYL-[ACYL-CARRIER-PROTEIN] REDUCTASE [NADH]"/>
    <property type="match status" value="1"/>
</dbReference>
<keyword evidence="4" id="KW-1185">Reference proteome</keyword>
<reference evidence="3 4" key="1">
    <citation type="submission" date="2019-12" db="EMBL/GenBank/DDBJ databases">
        <title>Novel species isolated from a subtropical stream in China.</title>
        <authorList>
            <person name="Lu H."/>
        </authorList>
    </citation>
    <scope>NUCLEOTIDE SEQUENCE [LARGE SCALE GENOMIC DNA]</scope>
    <source>
        <strain evidence="3 4">CY13W</strain>
    </source>
</reference>
<dbReference type="EMBL" id="WWCM01000005">
    <property type="protein sequence ID" value="MYM39613.1"/>
    <property type="molecule type" value="Genomic_DNA"/>
</dbReference>
<organism evidence="3 4">
    <name type="scientific">Duganella qianjiadongensis</name>
    <dbReference type="NCBI Taxonomy" id="2692176"/>
    <lineage>
        <taxon>Bacteria</taxon>
        <taxon>Pseudomonadati</taxon>
        <taxon>Pseudomonadota</taxon>
        <taxon>Betaproteobacteria</taxon>
        <taxon>Burkholderiales</taxon>
        <taxon>Oxalobacteraceae</taxon>
        <taxon>Telluria group</taxon>
        <taxon>Duganella</taxon>
    </lineage>
</organism>
<dbReference type="InterPro" id="IPR057326">
    <property type="entry name" value="KR_dom"/>
</dbReference>
<dbReference type="InterPro" id="IPR002347">
    <property type="entry name" value="SDR_fam"/>
</dbReference>
<dbReference type="Proteomes" id="UP000478090">
    <property type="component" value="Unassembled WGS sequence"/>
</dbReference>
<evidence type="ECO:0000313" key="4">
    <source>
        <dbReference type="Proteomes" id="UP000478090"/>
    </source>
</evidence>